<dbReference type="Pfam" id="PF08352">
    <property type="entry name" value="oligo_HPY"/>
    <property type="match status" value="1"/>
</dbReference>
<reference evidence="17 18" key="1">
    <citation type="submission" date="2011-08" db="EMBL/GenBank/DDBJ databases">
        <authorList>
            <person name="Weinstock G."/>
            <person name="Sodergren E."/>
            <person name="Clifton S."/>
            <person name="Fulton L."/>
            <person name="Fulton B."/>
            <person name="Courtney L."/>
            <person name="Fronick C."/>
            <person name="Harrison M."/>
            <person name="Strong C."/>
            <person name="Farmer C."/>
            <person name="Delahaunty K."/>
            <person name="Markovic C."/>
            <person name="Hall O."/>
            <person name="Minx P."/>
            <person name="Tomlinson C."/>
            <person name="Mitreva M."/>
            <person name="Hou S."/>
            <person name="Chen J."/>
            <person name="Wollam A."/>
            <person name="Pepin K.H."/>
            <person name="Johnson M."/>
            <person name="Bhonagiri V."/>
            <person name="Zhang X."/>
            <person name="Suruliraj S."/>
            <person name="Warren W."/>
            <person name="Chinwalla A."/>
            <person name="Mardis E.R."/>
            <person name="Wilson R.K."/>
        </authorList>
    </citation>
    <scope>NUCLEOTIDE SEQUENCE [LARGE SCALE GENOMIC DNA]</scope>
    <source>
        <strain evidence="17 18">ATCC 29863</strain>
    </source>
</reference>
<evidence type="ECO:0000256" key="3">
    <source>
        <dbReference type="ARBA" id="ARBA00022448"/>
    </source>
</evidence>
<feature type="domain" description="ABC transporter" evidence="16">
    <location>
        <begin position="4"/>
        <end position="249"/>
    </location>
</feature>
<sequence length="315" mass="34003">MLNLEFVSVEFSTAVGAVRPVDGVSLTVMPGERHVIVGETGSGKSVLLMGILGLSGGRVTGSIRWNGQELLGLTPQAWNQIRGREIAYIPQGNASGLNPLMRIGDQIAEPLRIHLGMGQKAAAERAVSALGRLDFARPEIWVSRYPHQLSGGMKQRALVAMGTGAGGQLLLADEPTKGLDPERRDDVRDLFADLSRAGGPALLCVTHDLRFARDIATHIHVLYAGQLLESGPAAAFFSGPLHPYARMMLEALPEHGFRYPRGFAPSHEDYGRLGCRFAGRCPLARDVCRQKVPAMTAVGERRVRCHDTAADRASD</sequence>
<dbReference type="PROSITE" id="PS50893">
    <property type="entry name" value="ABC_TRANSPORTER_2"/>
    <property type="match status" value="1"/>
</dbReference>
<gene>
    <name evidence="17" type="ORF">HMPREF0372_00126</name>
</gene>
<dbReference type="NCBIfam" id="TIGR01727">
    <property type="entry name" value="oligo_HPY"/>
    <property type="match status" value="1"/>
</dbReference>
<dbReference type="CDD" id="cd03257">
    <property type="entry name" value="ABC_NikE_OppD_transporters"/>
    <property type="match status" value="1"/>
</dbReference>
<dbReference type="PANTHER" id="PTHR43297">
    <property type="entry name" value="OLIGOPEPTIDE TRANSPORT ATP-BINDING PROTEIN APPD"/>
    <property type="match status" value="1"/>
</dbReference>
<comment type="similarity">
    <text evidence="2">Belongs to the ABC transporter superfamily.</text>
</comment>
<evidence type="ECO:0000256" key="14">
    <source>
        <dbReference type="ARBA" id="ARBA00044143"/>
    </source>
</evidence>
<dbReference type="InterPro" id="IPR003593">
    <property type="entry name" value="AAA+_ATPase"/>
</dbReference>
<dbReference type="Gene3D" id="3.40.50.300">
    <property type="entry name" value="P-loop containing nucleotide triphosphate hydrolases"/>
    <property type="match status" value="1"/>
</dbReference>
<dbReference type="HOGENOM" id="CLU_000604_1_23_9"/>
<keyword evidence="4" id="KW-1003">Cell membrane</keyword>
<dbReference type="EMBL" id="AGCK01000013">
    <property type="protein sequence ID" value="EHM55169.1"/>
    <property type="molecule type" value="Genomic_DNA"/>
</dbReference>
<dbReference type="InterPro" id="IPR017871">
    <property type="entry name" value="ABC_transporter-like_CS"/>
</dbReference>
<keyword evidence="5" id="KW-0533">Nickel</keyword>
<evidence type="ECO:0000256" key="2">
    <source>
        <dbReference type="ARBA" id="ARBA00005417"/>
    </source>
</evidence>
<evidence type="ECO:0000256" key="11">
    <source>
        <dbReference type="ARBA" id="ARBA00023136"/>
    </source>
</evidence>
<evidence type="ECO:0000256" key="15">
    <source>
        <dbReference type="ARBA" id="ARBA00048610"/>
    </source>
</evidence>
<dbReference type="PATRIC" id="fig|411475.3.peg.111"/>
<dbReference type="Pfam" id="PF00005">
    <property type="entry name" value="ABC_tran"/>
    <property type="match status" value="1"/>
</dbReference>
<protein>
    <recommendedName>
        <fullName evidence="14">Nickel import system ATP-binding protein NikD</fullName>
        <ecNumber evidence="13">7.2.2.11</ecNumber>
    </recommendedName>
</protein>
<keyword evidence="3" id="KW-0813">Transport</keyword>
<evidence type="ECO:0000256" key="12">
    <source>
        <dbReference type="ARBA" id="ARBA00038669"/>
    </source>
</evidence>
<evidence type="ECO:0000256" key="10">
    <source>
        <dbReference type="ARBA" id="ARBA00023112"/>
    </source>
</evidence>
<dbReference type="GO" id="GO:0016887">
    <property type="term" value="F:ATP hydrolysis activity"/>
    <property type="evidence" value="ECO:0007669"/>
    <property type="project" value="InterPro"/>
</dbReference>
<dbReference type="GO" id="GO:0005886">
    <property type="term" value="C:plasma membrane"/>
    <property type="evidence" value="ECO:0007669"/>
    <property type="project" value="UniProtKB-SubCell"/>
</dbReference>
<evidence type="ECO:0000256" key="1">
    <source>
        <dbReference type="ARBA" id="ARBA00004202"/>
    </source>
</evidence>
<dbReference type="SUPFAM" id="SSF52540">
    <property type="entry name" value="P-loop containing nucleoside triphosphate hydrolases"/>
    <property type="match status" value="1"/>
</dbReference>
<keyword evidence="8" id="KW-1278">Translocase</keyword>
<comment type="caution">
    <text evidence="17">The sequence shown here is derived from an EMBL/GenBank/DDBJ whole genome shotgun (WGS) entry which is preliminary data.</text>
</comment>
<dbReference type="InterPro" id="IPR050388">
    <property type="entry name" value="ABC_Ni/Peptide_Import"/>
</dbReference>
<evidence type="ECO:0000256" key="4">
    <source>
        <dbReference type="ARBA" id="ARBA00022475"/>
    </source>
</evidence>
<evidence type="ECO:0000259" key="16">
    <source>
        <dbReference type="PROSITE" id="PS50893"/>
    </source>
</evidence>
<dbReference type="Proteomes" id="UP000004459">
    <property type="component" value="Unassembled WGS sequence"/>
</dbReference>
<dbReference type="GO" id="GO:0005524">
    <property type="term" value="F:ATP binding"/>
    <property type="evidence" value="ECO:0007669"/>
    <property type="project" value="UniProtKB-KW"/>
</dbReference>
<comment type="subunit">
    <text evidence="12">The complex is composed of two ATP-binding proteins (NikD and NikE), two transmembrane proteins (NikB and NikC) and a solute-binding protein (NikA).</text>
</comment>
<keyword evidence="9" id="KW-0406">Ion transport</keyword>
<dbReference type="InterPro" id="IPR003439">
    <property type="entry name" value="ABC_transporter-like_ATP-bd"/>
</dbReference>
<dbReference type="AlphaFoldDB" id="G9YKW6"/>
<comment type="subcellular location">
    <subcellularLocation>
        <location evidence="1">Cell membrane</location>
        <topology evidence="1">Peripheral membrane protein</topology>
    </subcellularLocation>
</comment>
<comment type="catalytic activity">
    <reaction evidence="15">
        <text>Ni(2+)(out) + ATP + H2O = Ni(2+)(in) + ADP + phosphate + H(+)</text>
        <dbReference type="Rhea" id="RHEA:15557"/>
        <dbReference type="ChEBI" id="CHEBI:15377"/>
        <dbReference type="ChEBI" id="CHEBI:15378"/>
        <dbReference type="ChEBI" id="CHEBI:30616"/>
        <dbReference type="ChEBI" id="CHEBI:43474"/>
        <dbReference type="ChEBI" id="CHEBI:49786"/>
        <dbReference type="ChEBI" id="CHEBI:456216"/>
        <dbReference type="EC" id="7.2.2.11"/>
    </reaction>
    <physiologicalReaction direction="left-to-right" evidence="15">
        <dbReference type="Rhea" id="RHEA:15558"/>
    </physiologicalReaction>
</comment>
<dbReference type="InterPro" id="IPR013563">
    <property type="entry name" value="Oligopep_ABC_C"/>
</dbReference>
<proteinExistence type="inferred from homology"/>
<dbReference type="PROSITE" id="PS00211">
    <property type="entry name" value="ABC_TRANSPORTER_1"/>
    <property type="match status" value="1"/>
</dbReference>
<organism evidence="17 18">
    <name type="scientific">Flavonifractor plautii ATCC 29863</name>
    <dbReference type="NCBI Taxonomy" id="411475"/>
    <lineage>
        <taxon>Bacteria</taxon>
        <taxon>Bacillati</taxon>
        <taxon>Bacillota</taxon>
        <taxon>Clostridia</taxon>
        <taxon>Eubacteriales</taxon>
        <taxon>Oscillospiraceae</taxon>
        <taxon>Flavonifractor</taxon>
    </lineage>
</organism>
<evidence type="ECO:0000256" key="6">
    <source>
        <dbReference type="ARBA" id="ARBA00022741"/>
    </source>
</evidence>
<keyword evidence="7 17" id="KW-0067">ATP-binding</keyword>
<dbReference type="GO" id="GO:0015413">
    <property type="term" value="F:ABC-type nickel transporter activity"/>
    <property type="evidence" value="ECO:0007669"/>
    <property type="project" value="UniProtKB-EC"/>
</dbReference>
<dbReference type="SMART" id="SM00382">
    <property type="entry name" value="AAA"/>
    <property type="match status" value="1"/>
</dbReference>
<name>G9YKW6_FLAPL</name>
<evidence type="ECO:0000256" key="9">
    <source>
        <dbReference type="ARBA" id="ARBA00023065"/>
    </source>
</evidence>
<evidence type="ECO:0000256" key="5">
    <source>
        <dbReference type="ARBA" id="ARBA00022596"/>
    </source>
</evidence>
<evidence type="ECO:0000256" key="8">
    <source>
        <dbReference type="ARBA" id="ARBA00022967"/>
    </source>
</evidence>
<evidence type="ECO:0000313" key="17">
    <source>
        <dbReference type="EMBL" id="EHM55169.1"/>
    </source>
</evidence>
<dbReference type="GO" id="GO:0015833">
    <property type="term" value="P:peptide transport"/>
    <property type="evidence" value="ECO:0007669"/>
    <property type="project" value="InterPro"/>
</dbReference>
<dbReference type="PANTHER" id="PTHR43297:SF13">
    <property type="entry name" value="NICKEL ABC TRANSPORTER, ATP-BINDING PROTEIN"/>
    <property type="match status" value="1"/>
</dbReference>
<dbReference type="RefSeq" id="WP_007488006.1">
    <property type="nucleotide sequence ID" value="NZ_JH417628.1"/>
</dbReference>
<keyword evidence="10" id="KW-0921">Nickel transport</keyword>
<keyword evidence="11" id="KW-0472">Membrane</keyword>
<accession>G9YKW6</accession>
<keyword evidence="6" id="KW-0547">Nucleotide-binding</keyword>
<evidence type="ECO:0000313" key="18">
    <source>
        <dbReference type="Proteomes" id="UP000004459"/>
    </source>
</evidence>
<dbReference type="GeneID" id="63973218"/>
<dbReference type="InterPro" id="IPR027417">
    <property type="entry name" value="P-loop_NTPase"/>
</dbReference>
<evidence type="ECO:0000256" key="7">
    <source>
        <dbReference type="ARBA" id="ARBA00022840"/>
    </source>
</evidence>
<dbReference type="EC" id="7.2.2.11" evidence="13"/>
<evidence type="ECO:0000256" key="13">
    <source>
        <dbReference type="ARBA" id="ARBA00039098"/>
    </source>
</evidence>